<accession>A0AAP5T9A9</accession>
<keyword evidence="4" id="KW-0547">Nucleotide-binding</keyword>
<dbReference type="GO" id="GO:0005829">
    <property type="term" value="C:cytosol"/>
    <property type="evidence" value="ECO:0007669"/>
    <property type="project" value="TreeGrafter"/>
</dbReference>
<evidence type="ECO:0000313" key="12">
    <source>
        <dbReference type="EMBL" id="MDV7693280.1"/>
    </source>
</evidence>
<proteinExistence type="predicted"/>
<reference evidence="13 14" key="1">
    <citation type="submission" date="2016-05" db="EMBL/GenBank/DDBJ databases">
        <title>Draft genome sequence of Pediococcus parvulus 2.6, a probiotic beta-glucan producer strain.</title>
        <authorList>
            <person name="Mohedano M.L."/>
            <person name="Perez-Ramos A."/>
            <person name="Duenas M.T."/>
            <person name="Lamontanara A."/>
            <person name="Orru L."/>
            <person name="Spano G."/>
            <person name="Capozzi V."/>
            <person name="Lopez P."/>
        </authorList>
    </citation>
    <scope>NUCLEOTIDE SEQUENCE [LARGE SCALE GENOMIC DNA]</scope>
    <source>
        <strain evidence="13 14">2.6</strain>
    </source>
</reference>
<dbReference type="GO" id="GO:0019287">
    <property type="term" value="P:isopentenyl diphosphate biosynthetic process, mevalonate pathway"/>
    <property type="evidence" value="ECO:0007669"/>
    <property type="project" value="TreeGrafter"/>
</dbReference>
<dbReference type="EMBL" id="WERX01000001">
    <property type="protein sequence ID" value="MDV7693280.1"/>
    <property type="molecule type" value="Genomic_DNA"/>
</dbReference>
<keyword evidence="2" id="KW-0444">Lipid biosynthesis</keyword>
<evidence type="ECO:0000256" key="9">
    <source>
        <dbReference type="ARBA" id="ARBA00029438"/>
    </source>
</evidence>
<dbReference type="Gene3D" id="3.30.230.10">
    <property type="match status" value="1"/>
</dbReference>
<dbReference type="EC" id="2.7.1.36" evidence="12"/>
<evidence type="ECO:0000313" key="14">
    <source>
        <dbReference type="Proteomes" id="UP000077280"/>
    </source>
</evidence>
<keyword evidence="3 12" id="KW-0808">Transferase</keyword>
<evidence type="ECO:0000313" key="13">
    <source>
        <dbReference type="EMBL" id="OAD63627.1"/>
    </source>
</evidence>
<feature type="domain" description="GHMP kinase N-terminal" evidence="10">
    <location>
        <begin position="73"/>
        <end position="150"/>
    </location>
</feature>
<evidence type="ECO:0000256" key="8">
    <source>
        <dbReference type="ARBA" id="ARBA00023098"/>
    </source>
</evidence>
<dbReference type="PRINTS" id="PR00959">
    <property type="entry name" value="MEVGALKINASE"/>
</dbReference>
<evidence type="ECO:0000313" key="15">
    <source>
        <dbReference type="Proteomes" id="UP001275867"/>
    </source>
</evidence>
<protein>
    <submittedName>
        <fullName evidence="12">Mevalonate kinase</fullName>
        <ecNumber evidence="12">2.7.1.36</ecNumber>
    </submittedName>
</protein>
<dbReference type="NCBIfam" id="TIGR00549">
    <property type="entry name" value="mevalon_kin"/>
    <property type="match status" value="1"/>
</dbReference>
<evidence type="ECO:0000256" key="7">
    <source>
        <dbReference type="ARBA" id="ARBA00022842"/>
    </source>
</evidence>
<evidence type="ECO:0000259" key="11">
    <source>
        <dbReference type="Pfam" id="PF08544"/>
    </source>
</evidence>
<dbReference type="PANTHER" id="PTHR43290:SF2">
    <property type="entry name" value="MEVALONATE KINASE"/>
    <property type="match status" value="1"/>
</dbReference>
<dbReference type="RefSeq" id="WP_068807281.1">
    <property type="nucleotide sequence ID" value="NZ_LXND01000061.1"/>
</dbReference>
<dbReference type="AlphaFoldDB" id="A0AAP5T9A9"/>
<evidence type="ECO:0000256" key="5">
    <source>
        <dbReference type="ARBA" id="ARBA00022777"/>
    </source>
</evidence>
<name>A0AAP5T9A9_9LACO</name>
<dbReference type="GO" id="GO:0005524">
    <property type="term" value="F:ATP binding"/>
    <property type="evidence" value="ECO:0007669"/>
    <property type="project" value="UniProtKB-KW"/>
</dbReference>
<evidence type="ECO:0000256" key="4">
    <source>
        <dbReference type="ARBA" id="ARBA00022741"/>
    </source>
</evidence>
<feature type="domain" description="GHMP kinase C-terminal" evidence="11">
    <location>
        <begin position="222"/>
        <end position="298"/>
    </location>
</feature>
<dbReference type="SUPFAM" id="SSF54211">
    <property type="entry name" value="Ribosomal protein S5 domain 2-like"/>
    <property type="match status" value="1"/>
</dbReference>
<dbReference type="InterPro" id="IPR006205">
    <property type="entry name" value="Mev_gal_kin"/>
</dbReference>
<comment type="caution">
    <text evidence="12">The sequence shown here is derived from an EMBL/GenBank/DDBJ whole genome shotgun (WGS) entry which is preliminary data.</text>
</comment>
<evidence type="ECO:0000256" key="6">
    <source>
        <dbReference type="ARBA" id="ARBA00022840"/>
    </source>
</evidence>
<organism evidence="12 15">
    <name type="scientific">Pediococcus parvulus</name>
    <dbReference type="NCBI Taxonomy" id="54062"/>
    <lineage>
        <taxon>Bacteria</taxon>
        <taxon>Bacillati</taxon>
        <taxon>Bacillota</taxon>
        <taxon>Bacilli</taxon>
        <taxon>Lactobacillales</taxon>
        <taxon>Lactobacillaceae</taxon>
        <taxon>Pediococcus</taxon>
    </lineage>
</organism>
<dbReference type="Pfam" id="PF00288">
    <property type="entry name" value="GHMP_kinases_N"/>
    <property type="match status" value="1"/>
</dbReference>
<sequence>MQKSTTGQSHAKIIFFGEHSVVYGQPAICLPISKIKTVVSIKSSSEGQQVSSRYFTGFLSEMPESQTGIQLLIKTVLTELNQEKTPFGLTITSEIPAERGMGSSAATAVAIVRAFFHFFKQPLSHTELLRLADVSEQYIHGNPSGLDAATVSSQTPIWFVRGRRPQAIPIKQNTFLVIADTGIMGQTGLAVQHVKSQLASDPQAEAAIESLGKYAKQARHCLAIGDSKKLGLLMNHSQTILSKLGVSHPTLDLFANLSLSNGALGAKLTGGGMGGCLISLTPDKPSAEKVATVLEKHGAIHTWIEPLVTLNRKGDHHDHS</sequence>
<comment type="pathway">
    <text evidence="9">Isoprenoid biosynthesis; isopentenyl diphosphate biosynthesis via mevalonate pathway; isopentenyl diphosphate from (R)-mevalonate: step 1/3.</text>
</comment>
<dbReference type="Proteomes" id="UP001275867">
    <property type="component" value="Unassembled WGS sequence"/>
</dbReference>
<dbReference type="InterPro" id="IPR036554">
    <property type="entry name" value="GHMP_kinase_C_sf"/>
</dbReference>
<dbReference type="Gene3D" id="3.30.70.890">
    <property type="entry name" value="GHMP kinase, C-terminal domain"/>
    <property type="match status" value="1"/>
</dbReference>
<evidence type="ECO:0000259" key="10">
    <source>
        <dbReference type="Pfam" id="PF00288"/>
    </source>
</evidence>
<dbReference type="InterPro" id="IPR020568">
    <property type="entry name" value="Ribosomal_Su5_D2-typ_SF"/>
</dbReference>
<dbReference type="InterPro" id="IPR014721">
    <property type="entry name" value="Ribsml_uS5_D2-typ_fold_subgr"/>
</dbReference>
<dbReference type="Proteomes" id="UP000077280">
    <property type="component" value="Unassembled WGS sequence"/>
</dbReference>
<dbReference type="Pfam" id="PF08544">
    <property type="entry name" value="GHMP_kinases_C"/>
    <property type="match status" value="1"/>
</dbReference>
<evidence type="ECO:0000256" key="3">
    <source>
        <dbReference type="ARBA" id="ARBA00022679"/>
    </source>
</evidence>
<reference evidence="12" key="2">
    <citation type="submission" date="2019-10" db="EMBL/GenBank/DDBJ databases">
        <title>Malate fermentation in French cider.</title>
        <authorList>
            <person name="Cousin F.J."/>
            <person name="Medina Fernandez S."/>
            <person name="Misery B."/>
            <person name="Laplace J.-M."/>
            <person name="Cretenet M."/>
        </authorList>
    </citation>
    <scope>NUCLEOTIDE SEQUENCE</scope>
    <source>
        <strain evidence="12">UCMA15901</strain>
    </source>
</reference>
<dbReference type="InterPro" id="IPR006204">
    <property type="entry name" value="GHMP_kinase_N_dom"/>
</dbReference>
<dbReference type="SUPFAM" id="SSF55060">
    <property type="entry name" value="GHMP Kinase, C-terminal domain"/>
    <property type="match status" value="1"/>
</dbReference>
<keyword evidence="5 12" id="KW-0418">Kinase</keyword>
<keyword evidence="6" id="KW-0067">ATP-binding</keyword>
<keyword evidence="1" id="KW-0963">Cytoplasm</keyword>
<gene>
    <name evidence="12" type="primary">mvk</name>
    <name evidence="13" type="ORF">A7K95_00685</name>
    <name evidence="12" type="ORF">GA842_00005</name>
</gene>
<keyword evidence="14" id="KW-1185">Reference proteome</keyword>
<evidence type="ECO:0000256" key="2">
    <source>
        <dbReference type="ARBA" id="ARBA00022516"/>
    </source>
</evidence>
<dbReference type="EMBL" id="LXND01000061">
    <property type="protein sequence ID" value="OAD63627.1"/>
    <property type="molecule type" value="Genomic_DNA"/>
</dbReference>
<evidence type="ECO:0000256" key="1">
    <source>
        <dbReference type="ARBA" id="ARBA00022490"/>
    </source>
</evidence>
<keyword evidence="7" id="KW-0460">Magnesium</keyword>
<dbReference type="PANTHER" id="PTHR43290">
    <property type="entry name" value="MEVALONATE KINASE"/>
    <property type="match status" value="1"/>
</dbReference>
<dbReference type="InterPro" id="IPR013750">
    <property type="entry name" value="GHMP_kinase_C_dom"/>
</dbReference>
<dbReference type="GO" id="GO:0004496">
    <property type="term" value="F:mevalonate kinase activity"/>
    <property type="evidence" value="ECO:0007669"/>
    <property type="project" value="UniProtKB-EC"/>
</dbReference>
<keyword evidence="8" id="KW-0443">Lipid metabolism</keyword>